<organism evidence="3">
    <name type="scientific">Gongylonema pulchrum</name>
    <dbReference type="NCBI Taxonomy" id="637853"/>
    <lineage>
        <taxon>Eukaryota</taxon>
        <taxon>Metazoa</taxon>
        <taxon>Ecdysozoa</taxon>
        <taxon>Nematoda</taxon>
        <taxon>Chromadorea</taxon>
        <taxon>Rhabditida</taxon>
        <taxon>Spirurina</taxon>
        <taxon>Spiruromorpha</taxon>
        <taxon>Spiruroidea</taxon>
        <taxon>Gongylonematidae</taxon>
        <taxon>Gongylonema</taxon>
    </lineage>
</organism>
<evidence type="ECO:0000313" key="3">
    <source>
        <dbReference type="WBParaSite" id="GPUH_0001052401-mRNA-1"/>
    </source>
</evidence>
<evidence type="ECO:0000313" key="2">
    <source>
        <dbReference type="Proteomes" id="UP000271098"/>
    </source>
</evidence>
<proteinExistence type="predicted"/>
<gene>
    <name evidence="1" type="ORF">GPUH_LOCUS10511</name>
</gene>
<evidence type="ECO:0000313" key="1">
    <source>
        <dbReference type="EMBL" id="VDN17541.1"/>
    </source>
</evidence>
<reference evidence="3" key="1">
    <citation type="submission" date="2016-06" db="UniProtKB">
        <authorList>
            <consortium name="WormBaseParasite"/>
        </authorList>
    </citation>
    <scope>IDENTIFICATION</scope>
</reference>
<dbReference type="EMBL" id="UYRT01078010">
    <property type="protein sequence ID" value="VDN17541.1"/>
    <property type="molecule type" value="Genomic_DNA"/>
</dbReference>
<protein>
    <submittedName>
        <fullName evidence="3">CEP57L1</fullName>
    </submittedName>
</protein>
<accession>A0A183DP70</accession>
<sequence>MNSRTPRSQKSNQNKYIPILDCYYPQRNLGKESYHPASVLVPNKTHSFSQEKTLLAGPSDSVNLEQNSKKQVNFVADTTKGKNYSAASVRSPLLADCDAKEEGCDKEQQNRHLSDIELLRQVYEELRHKLSQRSV</sequence>
<dbReference type="AlphaFoldDB" id="A0A183DP70"/>
<keyword evidence="2" id="KW-1185">Reference proteome</keyword>
<dbReference type="Proteomes" id="UP000271098">
    <property type="component" value="Unassembled WGS sequence"/>
</dbReference>
<reference evidence="1 2" key="2">
    <citation type="submission" date="2018-11" db="EMBL/GenBank/DDBJ databases">
        <authorList>
            <consortium name="Pathogen Informatics"/>
        </authorList>
    </citation>
    <scope>NUCLEOTIDE SEQUENCE [LARGE SCALE GENOMIC DNA]</scope>
</reference>
<dbReference type="WBParaSite" id="GPUH_0001052401-mRNA-1">
    <property type="protein sequence ID" value="GPUH_0001052401-mRNA-1"/>
    <property type="gene ID" value="GPUH_0001052401"/>
</dbReference>
<dbReference type="OrthoDB" id="10631893at2759"/>
<name>A0A183DP70_9BILA</name>